<gene>
    <name evidence="4" type="ORF">ACFYG5_14870</name>
</gene>
<keyword evidence="4" id="KW-0378">Hydrolase</keyword>
<dbReference type="Pfam" id="PF01551">
    <property type="entry name" value="Peptidase_M23"/>
    <property type="match status" value="1"/>
</dbReference>
<dbReference type="PANTHER" id="PTHR21666">
    <property type="entry name" value="PEPTIDASE-RELATED"/>
    <property type="match status" value="1"/>
</dbReference>
<dbReference type="Gene3D" id="2.70.70.10">
    <property type="entry name" value="Glucose Permease (Domain IIA)"/>
    <property type="match status" value="1"/>
</dbReference>
<reference evidence="4" key="1">
    <citation type="submission" date="2024-10" db="EMBL/GenBank/DDBJ databases">
        <authorList>
            <person name="Lesea H.P."/>
            <person name="Kuehl J.V."/>
            <person name="Chandonia J.-M."/>
        </authorList>
    </citation>
    <scope>NUCLEOTIDE SEQUENCE</scope>
    <source>
        <strain evidence="4">FW102-FHT14D07</strain>
    </source>
</reference>
<accession>A0AB74UT26</accession>
<dbReference type="InterPro" id="IPR050570">
    <property type="entry name" value="Cell_wall_metabolism_enzyme"/>
</dbReference>
<dbReference type="PANTHER" id="PTHR21666:SF270">
    <property type="entry name" value="MUREIN HYDROLASE ACTIVATOR ENVC"/>
    <property type="match status" value="1"/>
</dbReference>
<evidence type="ECO:0000313" key="4">
    <source>
        <dbReference type="EMBL" id="XIA17831.1"/>
    </source>
</evidence>
<name>A0AB74UT26_9GAMM</name>
<dbReference type="SUPFAM" id="SSF51261">
    <property type="entry name" value="Duplicated hybrid motif"/>
    <property type="match status" value="1"/>
</dbReference>
<feature type="coiled-coil region" evidence="1">
    <location>
        <begin position="41"/>
        <end position="124"/>
    </location>
</feature>
<protein>
    <submittedName>
        <fullName evidence="4">Murein hydrolase activator EnvC family protein</fullName>
    </submittedName>
</protein>
<feature type="chain" id="PRO_5044490596" evidence="2">
    <location>
        <begin position="30"/>
        <end position="390"/>
    </location>
</feature>
<organism evidence="4">
    <name type="scientific">Rhodanobacter sp. FW102-FHT14D07</name>
    <dbReference type="NCBI Taxonomy" id="3351462"/>
    <lineage>
        <taxon>Bacteria</taxon>
        <taxon>Pseudomonadati</taxon>
        <taxon>Pseudomonadota</taxon>
        <taxon>Gammaproteobacteria</taxon>
        <taxon>Lysobacterales</taxon>
        <taxon>Rhodanobacteraceae</taxon>
        <taxon>Rhodanobacter</taxon>
    </lineage>
</organism>
<keyword evidence="2" id="KW-0732">Signal</keyword>
<evidence type="ECO:0000256" key="2">
    <source>
        <dbReference type="SAM" id="SignalP"/>
    </source>
</evidence>
<dbReference type="InterPro" id="IPR011055">
    <property type="entry name" value="Dup_hybrid_motif"/>
</dbReference>
<dbReference type="EMBL" id="CP170721">
    <property type="protein sequence ID" value="XIA17831.1"/>
    <property type="molecule type" value="Genomic_DNA"/>
</dbReference>
<dbReference type="RefSeq" id="WP_395121051.1">
    <property type="nucleotide sequence ID" value="NZ_CP170721.1"/>
</dbReference>
<dbReference type="InterPro" id="IPR016047">
    <property type="entry name" value="M23ase_b-sheet_dom"/>
</dbReference>
<sequence length="390" mass="42123">MRNPSRSIRRVLGALLIVACLGVTYAAPAAPAGQHGSRAEQAAARQKLADLRRKMEALAAEQADTAARRDSMNAELAKQANALAAAARAVRETDAALAAGQKQLDELQQQRDTLQGELQHQRAAIADLLRATYTLGHGSDLRLLLGDEDVARIARALVYSQYFQRDRVQRVEKLMGDLARLQELESSIAAQQQTLQATKALREQQAQQLARQRAVRQKLAAETDAKYKDQAQRLAAMKQNAQSLNQLLDKLQKAIDEAAAPQRGQPPPSRSADIRGKLPWPASGAVNPFGNGVLIKAAAGSEVHAVARGRVIYAGFLRGYGMLLILNHGNGWMSMYGNNESLLHGVGDEVEAGEAIGTASAVTGVNTGVYFELRKNGQPVDPASWLRKHG</sequence>
<dbReference type="GO" id="GO:0004222">
    <property type="term" value="F:metalloendopeptidase activity"/>
    <property type="evidence" value="ECO:0007669"/>
    <property type="project" value="TreeGrafter"/>
</dbReference>
<dbReference type="Gene3D" id="6.10.250.3150">
    <property type="match status" value="1"/>
</dbReference>
<evidence type="ECO:0000256" key="1">
    <source>
        <dbReference type="SAM" id="Coils"/>
    </source>
</evidence>
<proteinExistence type="predicted"/>
<dbReference type="AlphaFoldDB" id="A0AB74UT26"/>
<evidence type="ECO:0000259" key="3">
    <source>
        <dbReference type="Pfam" id="PF01551"/>
    </source>
</evidence>
<keyword evidence="1" id="KW-0175">Coiled coil</keyword>
<feature type="domain" description="M23ase beta-sheet core" evidence="3">
    <location>
        <begin position="291"/>
        <end position="382"/>
    </location>
</feature>
<feature type="signal peptide" evidence="2">
    <location>
        <begin position="1"/>
        <end position="29"/>
    </location>
</feature>
<dbReference type="CDD" id="cd12797">
    <property type="entry name" value="M23_peptidase"/>
    <property type="match status" value="1"/>
</dbReference>
<feature type="coiled-coil region" evidence="1">
    <location>
        <begin position="181"/>
        <end position="257"/>
    </location>
</feature>